<evidence type="ECO:0000256" key="1">
    <source>
        <dbReference type="ARBA" id="ARBA00022723"/>
    </source>
</evidence>
<dbReference type="SUPFAM" id="SSF53092">
    <property type="entry name" value="Creatinase/prolidase N-terminal domain"/>
    <property type="match status" value="1"/>
</dbReference>
<keyword evidence="7" id="KW-1185">Reference proteome</keyword>
<dbReference type="AlphaFoldDB" id="A0A1G8GTD0"/>
<keyword evidence="2" id="KW-0378">Hydrolase</keyword>
<dbReference type="PANTHER" id="PTHR46112:SF2">
    <property type="entry name" value="XAA-PRO AMINOPEPTIDASE P-RELATED"/>
    <property type="match status" value="1"/>
</dbReference>
<dbReference type="Proteomes" id="UP000199163">
    <property type="component" value="Unassembled WGS sequence"/>
</dbReference>
<evidence type="ECO:0000256" key="2">
    <source>
        <dbReference type="ARBA" id="ARBA00022801"/>
    </source>
</evidence>
<protein>
    <submittedName>
        <fullName evidence="6">Xaa-Pro dipeptidase</fullName>
    </submittedName>
</protein>
<dbReference type="Pfam" id="PF00557">
    <property type="entry name" value="Peptidase_M24"/>
    <property type="match status" value="1"/>
</dbReference>
<feature type="domain" description="Peptidase M24" evidence="4">
    <location>
        <begin position="157"/>
        <end position="364"/>
    </location>
</feature>
<dbReference type="InterPro" id="IPR050659">
    <property type="entry name" value="Peptidase_M24B"/>
</dbReference>
<dbReference type="InterPro" id="IPR001131">
    <property type="entry name" value="Peptidase_M24B_aminopep-P_CS"/>
</dbReference>
<organism evidence="6 7">
    <name type="scientific">Alteribacillus persepolensis</name>
    <dbReference type="NCBI Taxonomy" id="568899"/>
    <lineage>
        <taxon>Bacteria</taxon>
        <taxon>Bacillati</taxon>
        <taxon>Bacillota</taxon>
        <taxon>Bacilli</taxon>
        <taxon>Bacillales</taxon>
        <taxon>Bacillaceae</taxon>
        <taxon>Alteribacillus</taxon>
    </lineage>
</organism>
<dbReference type="InterPro" id="IPR029149">
    <property type="entry name" value="Creatin/AminoP/Spt16_N"/>
</dbReference>
<reference evidence="6 7" key="1">
    <citation type="submission" date="2016-10" db="EMBL/GenBank/DDBJ databases">
        <authorList>
            <person name="de Groot N.N."/>
        </authorList>
    </citation>
    <scope>NUCLEOTIDE SEQUENCE [LARGE SCALE GENOMIC DNA]</scope>
    <source>
        <strain evidence="6 7">DSM 21632</strain>
    </source>
</reference>
<name>A0A1G8GTD0_9BACI</name>
<dbReference type="InterPro" id="IPR036005">
    <property type="entry name" value="Creatinase/aminopeptidase-like"/>
</dbReference>
<dbReference type="Pfam" id="PF01321">
    <property type="entry name" value="Creatinase_N"/>
    <property type="match status" value="1"/>
</dbReference>
<dbReference type="EMBL" id="FNDK01000017">
    <property type="protein sequence ID" value="SDH97654.1"/>
    <property type="molecule type" value="Genomic_DNA"/>
</dbReference>
<dbReference type="OrthoDB" id="9806388at2"/>
<dbReference type="PANTHER" id="PTHR46112">
    <property type="entry name" value="AMINOPEPTIDASE"/>
    <property type="match status" value="1"/>
</dbReference>
<dbReference type="RefSeq" id="WP_091274616.1">
    <property type="nucleotide sequence ID" value="NZ_FNDK01000017.1"/>
</dbReference>
<dbReference type="GO" id="GO:0016787">
    <property type="term" value="F:hydrolase activity"/>
    <property type="evidence" value="ECO:0007669"/>
    <property type="project" value="UniProtKB-KW"/>
</dbReference>
<dbReference type="Gene3D" id="3.90.230.10">
    <property type="entry name" value="Creatinase/methionine aminopeptidase superfamily"/>
    <property type="match status" value="1"/>
</dbReference>
<dbReference type="Gene3D" id="3.40.350.10">
    <property type="entry name" value="Creatinase/prolidase N-terminal domain"/>
    <property type="match status" value="1"/>
</dbReference>
<dbReference type="PROSITE" id="PS00491">
    <property type="entry name" value="PROLINE_PEPTIDASE"/>
    <property type="match status" value="1"/>
</dbReference>
<evidence type="ECO:0000256" key="3">
    <source>
        <dbReference type="RuleBase" id="RU000590"/>
    </source>
</evidence>
<sequence>MGITDETLKRRLDGFRKRMRDKEIDMALLVEPDNQYYVSGFRAISYSRPIICLVYLNSLQFILPELEKDHASQSARTDELYVYHEIACHRGKDTQFHRPLEHLLDRQPASSTIGVEVDTLPAALYCMLHERNFIVKDMGPDLMEMRMKKDQEEIHWIKQAGVLSDLALESSLHHVQPGISELELDSFGDKKLLEAASQQFPDQLIGFADWTCSGITRSFMPHLASSTRKLEKNDVVVHSRQVWVNHYRAENERTFLIGRPSNEQKYCLELAIEAQAQAMQVVKPGVCAKDIDLAAYHVFEKHGYGEHVQHRTGHGLGLTEHEEPYLRFDNELQLEEGMVYTIEPGIYVPGVGGFRHSDTVIVTNNGFESVTQYPRSLEDMIL</sequence>
<dbReference type="SUPFAM" id="SSF55920">
    <property type="entry name" value="Creatinase/aminopeptidase"/>
    <property type="match status" value="1"/>
</dbReference>
<evidence type="ECO:0000259" key="4">
    <source>
        <dbReference type="Pfam" id="PF00557"/>
    </source>
</evidence>
<evidence type="ECO:0000313" key="7">
    <source>
        <dbReference type="Proteomes" id="UP000199163"/>
    </source>
</evidence>
<feature type="domain" description="Creatinase N-terminal" evidence="5">
    <location>
        <begin position="11"/>
        <end position="147"/>
    </location>
</feature>
<dbReference type="STRING" id="568899.SAMN05192534_1175"/>
<proteinExistence type="inferred from homology"/>
<dbReference type="InterPro" id="IPR000587">
    <property type="entry name" value="Creatinase_N"/>
</dbReference>
<evidence type="ECO:0000259" key="5">
    <source>
        <dbReference type="Pfam" id="PF01321"/>
    </source>
</evidence>
<accession>A0A1G8GTD0</accession>
<keyword evidence="1 3" id="KW-0479">Metal-binding</keyword>
<comment type="similarity">
    <text evidence="3">Belongs to the peptidase M24B family.</text>
</comment>
<dbReference type="GO" id="GO:0046872">
    <property type="term" value="F:metal ion binding"/>
    <property type="evidence" value="ECO:0007669"/>
    <property type="project" value="UniProtKB-KW"/>
</dbReference>
<dbReference type="InterPro" id="IPR000994">
    <property type="entry name" value="Pept_M24"/>
</dbReference>
<evidence type="ECO:0000313" key="6">
    <source>
        <dbReference type="EMBL" id="SDH97654.1"/>
    </source>
</evidence>
<gene>
    <name evidence="6" type="ORF">SAMN05192534_1175</name>
</gene>